<dbReference type="OrthoDB" id="420046at2759"/>
<protein>
    <submittedName>
        <fullName evidence="2">Uncharacterized protein</fullName>
    </submittedName>
</protein>
<accession>A0A6H5G8S6</accession>
<reference evidence="2 3" key="1">
    <citation type="submission" date="2020-02" db="EMBL/GenBank/DDBJ databases">
        <authorList>
            <person name="Ferguson B K."/>
        </authorList>
    </citation>
    <scope>NUCLEOTIDE SEQUENCE [LARGE SCALE GENOMIC DNA]</scope>
</reference>
<gene>
    <name evidence="2" type="ORF">NTEN_LOCUS4947</name>
</gene>
<keyword evidence="1" id="KW-0663">Pyridoxal phosphate</keyword>
<evidence type="ECO:0000256" key="1">
    <source>
        <dbReference type="ARBA" id="ARBA00022898"/>
    </source>
</evidence>
<keyword evidence="3" id="KW-1185">Reference proteome</keyword>
<evidence type="ECO:0000313" key="2">
    <source>
        <dbReference type="EMBL" id="CAA9998664.1"/>
    </source>
</evidence>
<sequence length="349" mass="40467">MERNSQSEPIIVSMEDPNKENKAVTMLDQVAPGDVKIERHATFYVEDEPPTSAQEEKKVSEKEKLVRYIDDNLIGKDQTFVGPFGRRKGIAVETEPDGFIKTDKAAFLVIFYKSNEENRSGMSLDSYPIFFLLPLWFNWPNPDYFHQNSTADDPSQKYPNLGIRTIAYLPGLCAEILRLSRSARQERNFKPINAKKKVRNRLNLFTDLIDINKYRYCAWPISEESTSRSIQYISLSEYKKRYVFCELFRRRGLLHVPAIVVYCDYTASARSLRFIETYIMKEVLPLYGNTNSTIAVTSMQTTSFREEARGILKQAVNASDDDVVLFCWKWVYWSRQEIDTRAKSDCSPL</sequence>
<dbReference type="AlphaFoldDB" id="A0A6H5G8S6"/>
<name>A0A6H5G8S6_9HEMI</name>
<dbReference type="EMBL" id="CADCXU010007298">
    <property type="protein sequence ID" value="CAA9998664.1"/>
    <property type="molecule type" value="Genomic_DNA"/>
</dbReference>
<dbReference type="PANTHER" id="PTHR43586">
    <property type="entry name" value="CYSTEINE DESULFURASE"/>
    <property type="match status" value="1"/>
</dbReference>
<dbReference type="Proteomes" id="UP000479000">
    <property type="component" value="Unassembled WGS sequence"/>
</dbReference>
<organism evidence="2 3">
    <name type="scientific">Nesidiocoris tenuis</name>
    <dbReference type="NCBI Taxonomy" id="355587"/>
    <lineage>
        <taxon>Eukaryota</taxon>
        <taxon>Metazoa</taxon>
        <taxon>Ecdysozoa</taxon>
        <taxon>Arthropoda</taxon>
        <taxon>Hexapoda</taxon>
        <taxon>Insecta</taxon>
        <taxon>Pterygota</taxon>
        <taxon>Neoptera</taxon>
        <taxon>Paraneoptera</taxon>
        <taxon>Hemiptera</taxon>
        <taxon>Heteroptera</taxon>
        <taxon>Panheteroptera</taxon>
        <taxon>Cimicomorpha</taxon>
        <taxon>Miridae</taxon>
        <taxon>Dicyphina</taxon>
        <taxon>Nesidiocoris</taxon>
    </lineage>
</organism>
<proteinExistence type="predicted"/>
<evidence type="ECO:0000313" key="3">
    <source>
        <dbReference type="Proteomes" id="UP000479000"/>
    </source>
</evidence>
<dbReference type="PANTHER" id="PTHR43586:SF8">
    <property type="entry name" value="CYSTEINE DESULFURASE 1, CHLOROPLASTIC"/>
    <property type="match status" value="1"/>
</dbReference>